<dbReference type="PANTHER" id="PTHR46328">
    <property type="entry name" value="FAR-RED IMPAIRED RESPONSIVE (FAR1) FAMILY PROTEIN-RELATED"/>
    <property type="match status" value="1"/>
</dbReference>
<accession>A0A445BSS1</accession>
<dbReference type="STRING" id="3818.A0A445BSS1"/>
<name>A0A445BSS1_ARAHY</name>
<dbReference type="Pfam" id="PF03101">
    <property type="entry name" value="FAR1"/>
    <property type="match status" value="1"/>
</dbReference>
<proteinExistence type="predicted"/>
<sequence length="199" mass="22646">MDVDSKPLSSQDNVEDCMTTGVEENVNCTCDCGGSSSKCVSVTANDIINQTFEISDAAYNLYVRYARCLVFRVCKGDTARGKDETQRRRRFFCSKEGKRAEKYISSLSRKREHRVLTRTGYEAMLTVYLDIKTLTWRVKKLVKKHNHDLVPQCLVHLIPNHRGLTEPQKAQANTMHDHGLPTSKIMGLMIVQVHKEGPR</sequence>
<evidence type="ECO:0000259" key="1">
    <source>
        <dbReference type="Pfam" id="PF03101"/>
    </source>
</evidence>
<feature type="domain" description="FAR1" evidence="1">
    <location>
        <begin position="61"/>
        <end position="151"/>
    </location>
</feature>
<evidence type="ECO:0000313" key="2">
    <source>
        <dbReference type="EMBL" id="RYR41737.1"/>
    </source>
</evidence>
<organism evidence="2 3">
    <name type="scientific">Arachis hypogaea</name>
    <name type="common">Peanut</name>
    <dbReference type="NCBI Taxonomy" id="3818"/>
    <lineage>
        <taxon>Eukaryota</taxon>
        <taxon>Viridiplantae</taxon>
        <taxon>Streptophyta</taxon>
        <taxon>Embryophyta</taxon>
        <taxon>Tracheophyta</taxon>
        <taxon>Spermatophyta</taxon>
        <taxon>Magnoliopsida</taxon>
        <taxon>eudicotyledons</taxon>
        <taxon>Gunneridae</taxon>
        <taxon>Pentapetalae</taxon>
        <taxon>rosids</taxon>
        <taxon>fabids</taxon>
        <taxon>Fabales</taxon>
        <taxon>Fabaceae</taxon>
        <taxon>Papilionoideae</taxon>
        <taxon>50 kb inversion clade</taxon>
        <taxon>dalbergioids sensu lato</taxon>
        <taxon>Dalbergieae</taxon>
        <taxon>Pterocarpus clade</taxon>
        <taxon>Arachis</taxon>
    </lineage>
</organism>
<protein>
    <recommendedName>
        <fullName evidence="1">FAR1 domain-containing protein</fullName>
    </recommendedName>
</protein>
<gene>
    <name evidence="2" type="ORF">Ahy_A08g038153</name>
</gene>
<dbReference type="EMBL" id="SDMP01000008">
    <property type="protein sequence ID" value="RYR41737.1"/>
    <property type="molecule type" value="Genomic_DNA"/>
</dbReference>
<dbReference type="Proteomes" id="UP000289738">
    <property type="component" value="Chromosome A08"/>
</dbReference>
<comment type="caution">
    <text evidence="2">The sequence shown here is derived from an EMBL/GenBank/DDBJ whole genome shotgun (WGS) entry which is preliminary data.</text>
</comment>
<evidence type="ECO:0000313" key="3">
    <source>
        <dbReference type="Proteomes" id="UP000289738"/>
    </source>
</evidence>
<keyword evidence="3" id="KW-1185">Reference proteome</keyword>
<dbReference type="InterPro" id="IPR004330">
    <property type="entry name" value="FAR1_DNA_bnd_dom"/>
</dbReference>
<dbReference type="PANTHER" id="PTHR46328:SF33">
    <property type="entry name" value="FAR1 DNA-BINDING DOMAIN PROTEIN"/>
    <property type="match status" value="1"/>
</dbReference>
<reference evidence="2 3" key="1">
    <citation type="submission" date="2019-01" db="EMBL/GenBank/DDBJ databases">
        <title>Sequencing of cultivated peanut Arachis hypogaea provides insights into genome evolution and oil improvement.</title>
        <authorList>
            <person name="Chen X."/>
        </authorList>
    </citation>
    <scope>NUCLEOTIDE SEQUENCE [LARGE SCALE GENOMIC DNA]</scope>
    <source>
        <strain evidence="3">cv. Fuhuasheng</strain>
        <tissue evidence="2">Leaves</tissue>
    </source>
</reference>
<dbReference type="AlphaFoldDB" id="A0A445BSS1"/>